<reference evidence="1" key="1">
    <citation type="submission" date="2022-03" db="EMBL/GenBank/DDBJ databases">
        <authorList>
            <person name="Sayadi A."/>
        </authorList>
    </citation>
    <scope>NUCLEOTIDE SEQUENCE</scope>
</reference>
<comment type="caution">
    <text evidence="1">The sequence shown here is derived from an EMBL/GenBank/DDBJ whole genome shotgun (WGS) entry which is preliminary data.</text>
</comment>
<accession>A0A9P0MK21</accession>
<keyword evidence="2" id="KW-1185">Reference proteome</keyword>
<sequence length="114" mass="13445">MRSFHILKSEYPEDAADDIEVPWAKEGIPHPNFPFTSDPGIKVPDISSDNILEIFELFLNQHLTNLVVEETNRYANQFIIKNHENIRPPQTKIYIYIYIFLVITERKFALIYHV</sequence>
<evidence type="ECO:0000313" key="1">
    <source>
        <dbReference type="EMBL" id="CAH2013586.1"/>
    </source>
</evidence>
<name>A0A9P0MK21_ACAOB</name>
<protein>
    <recommendedName>
        <fullName evidence="3">PiggyBac transposable element-derived protein domain-containing protein</fullName>
    </recommendedName>
</protein>
<proteinExistence type="predicted"/>
<evidence type="ECO:0008006" key="3">
    <source>
        <dbReference type="Google" id="ProtNLM"/>
    </source>
</evidence>
<organism evidence="1 2">
    <name type="scientific">Acanthoscelides obtectus</name>
    <name type="common">Bean weevil</name>
    <name type="synonym">Bruchus obtectus</name>
    <dbReference type="NCBI Taxonomy" id="200917"/>
    <lineage>
        <taxon>Eukaryota</taxon>
        <taxon>Metazoa</taxon>
        <taxon>Ecdysozoa</taxon>
        <taxon>Arthropoda</taxon>
        <taxon>Hexapoda</taxon>
        <taxon>Insecta</taxon>
        <taxon>Pterygota</taxon>
        <taxon>Neoptera</taxon>
        <taxon>Endopterygota</taxon>
        <taxon>Coleoptera</taxon>
        <taxon>Polyphaga</taxon>
        <taxon>Cucujiformia</taxon>
        <taxon>Chrysomeloidea</taxon>
        <taxon>Chrysomelidae</taxon>
        <taxon>Bruchinae</taxon>
        <taxon>Bruchini</taxon>
        <taxon>Acanthoscelides</taxon>
    </lineage>
</organism>
<dbReference type="EMBL" id="CAKOFQ010008346">
    <property type="protein sequence ID" value="CAH2013586.1"/>
    <property type="molecule type" value="Genomic_DNA"/>
</dbReference>
<dbReference type="Proteomes" id="UP001152888">
    <property type="component" value="Unassembled WGS sequence"/>
</dbReference>
<gene>
    <name evidence="1" type="ORF">ACAOBT_LOCUS33563</name>
</gene>
<dbReference type="AlphaFoldDB" id="A0A9P0MK21"/>
<evidence type="ECO:0000313" key="2">
    <source>
        <dbReference type="Proteomes" id="UP001152888"/>
    </source>
</evidence>